<dbReference type="EMBL" id="NJGD01000022">
    <property type="protein sequence ID" value="PJR10706.1"/>
    <property type="molecule type" value="Genomic_DNA"/>
</dbReference>
<accession>A0A2J0YUS6</accession>
<name>A0A2J0YUS6_RHIML</name>
<gene>
    <name evidence="1" type="ORF">CEJ86_29055</name>
</gene>
<dbReference type="Proteomes" id="UP000231987">
    <property type="component" value="Unassembled WGS sequence"/>
</dbReference>
<dbReference type="AlphaFoldDB" id="A0A2J0YUS6"/>
<comment type="caution">
    <text evidence="1">The sequence shown here is derived from an EMBL/GenBank/DDBJ whole genome shotgun (WGS) entry which is preliminary data.</text>
</comment>
<organism evidence="1 2">
    <name type="scientific">Rhizobium meliloti</name>
    <name type="common">Ensifer meliloti</name>
    <name type="synonym">Sinorhizobium meliloti</name>
    <dbReference type="NCBI Taxonomy" id="382"/>
    <lineage>
        <taxon>Bacteria</taxon>
        <taxon>Pseudomonadati</taxon>
        <taxon>Pseudomonadota</taxon>
        <taxon>Alphaproteobacteria</taxon>
        <taxon>Hyphomicrobiales</taxon>
        <taxon>Rhizobiaceae</taxon>
        <taxon>Sinorhizobium/Ensifer group</taxon>
        <taxon>Sinorhizobium</taxon>
    </lineage>
</organism>
<proteinExistence type="predicted"/>
<evidence type="ECO:0000313" key="2">
    <source>
        <dbReference type="Proteomes" id="UP000231987"/>
    </source>
</evidence>
<evidence type="ECO:0000313" key="1">
    <source>
        <dbReference type="EMBL" id="PJR10706.1"/>
    </source>
</evidence>
<dbReference type="RefSeq" id="WP_100674520.1">
    <property type="nucleotide sequence ID" value="NZ_NJGD01000022.1"/>
</dbReference>
<reference evidence="1 2" key="1">
    <citation type="submission" date="2017-06" db="EMBL/GenBank/DDBJ databases">
        <title>Ensifer strains isolated from leguminous trees and herbs display diverse denitrification phenotypes with some acting as strong N2O sinks.</title>
        <authorList>
            <person name="Woliy K."/>
            <person name="Mania D."/>
            <person name="Bakken L.R."/>
            <person name="Frostegard A."/>
        </authorList>
    </citation>
    <scope>NUCLEOTIDE SEQUENCE [LARGE SCALE GENOMIC DNA]</scope>
    <source>
        <strain evidence="1 2">AC50a</strain>
    </source>
</reference>
<sequence length="391" mass="43362">MARLFRFHFSDEVFDVARAIEASPSLKKLRNRLVHLHGQSGQELIEDMVTWVMRHAGDHYVAVRGAQIDRVFKLRDELETIYRKVMHFGDDAPSKADLEAQLAGLVKKYKEIDDALADASRPLEPFTLPPAARDEFAKTFADALTGGNGKPLKNFPEQPSQAMVRPHSADFADASGRMPGDKGYRIKESRAFIKEWGQDPQRPGVYLRKFADGSSAELTIVDGKYNVKTTMPDGTTLTIREGQVNVDPYARKISTTSLMNAHHGVQAHPMKAVFGNFGYDPDAAPTIWLRNSRAGSPHGRITAIEGRTGLHPSEPGSKMSAAEIKQATYADMRRTAAAEMRTIGRSEQEIREYLTAHDRYFIDNILPEVKAAGKTSLLGDWADSMVGVVPL</sequence>
<protein>
    <submittedName>
        <fullName evidence="1">Uncharacterized protein</fullName>
    </submittedName>
</protein>